<protein>
    <recommendedName>
        <fullName evidence="2">Inverse autotransporter beta-domain domain-containing protein</fullName>
    </recommendedName>
</protein>
<dbReference type="RefSeq" id="WP_197441924.1">
    <property type="nucleotide sequence ID" value="NZ_CP036267.1"/>
</dbReference>
<dbReference type="Gene3D" id="2.40.160.160">
    <property type="entry name" value="Inverse autotransporter, beta-domain"/>
    <property type="match status" value="1"/>
</dbReference>
<proteinExistence type="predicted"/>
<dbReference type="InterPro" id="IPR023296">
    <property type="entry name" value="Glyco_hydro_beta-prop_sf"/>
</dbReference>
<evidence type="ECO:0000313" key="3">
    <source>
        <dbReference type="EMBL" id="QDT35613.1"/>
    </source>
</evidence>
<accession>A0A517QVF3</accession>
<dbReference type="SUPFAM" id="SSF75005">
    <property type="entry name" value="Arabinanase/levansucrase/invertase"/>
    <property type="match status" value="1"/>
</dbReference>
<dbReference type="SMART" id="SM00710">
    <property type="entry name" value="PbH1"/>
    <property type="match status" value="10"/>
</dbReference>
<gene>
    <name evidence="3" type="ORF">Mal48_48910</name>
</gene>
<evidence type="ECO:0000256" key="1">
    <source>
        <dbReference type="SAM" id="SignalP"/>
    </source>
</evidence>
<dbReference type="InterPro" id="IPR038177">
    <property type="entry name" value="IAT_beta_sf"/>
</dbReference>
<keyword evidence="1" id="KW-0732">Signal</keyword>
<dbReference type="InterPro" id="IPR024519">
    <property type="entry name" value="IAT_beta"/>
</dbReference>
<feature type="chain" id="PRO_5022024479" description="Inverse autotransporter beta-domain domain-containing protein" evidence="1">
    <location>
        <begin position="21"/>
        <end position="1684"/>
    </location>
</feature>
<dbReference type="Pfam" id="PF11924">
    <property type="entry name" value="IAT_beta"/>
    <property type="match status" value="1"/>
</dbReference>
<dbReference type="EMBL" id="CP036267">
    <property type="protein sequence ID" value="QDT35613.1"/>
    <property type="molecule type" value="Genomic_DNA"/>
</dbReference>
<dbReference type="Proteomes" id="UP000315724">
    <property type="component" value="Chromosome"/>
</dbReference>
<organism evidence="3 4">
    <name type="scientific">Thalassoglobus polymorphus</name>
    <dbReference type="NCBI Taxonomy" id="2527994"/>
    <lineage>
        <taxon>Bacteria</taxon>
        <taxon>Pseudomonadati</taxon>
        <taxon>Planctomycetota</taxon>
        <taxon>Planctomycetia</taxon>
        <taxon>Planctomycetales</taxon>
        <taxon>Planctomycetaceae</taxon>
        <taxon>Thalassoglobus</taxon>
    </lineage>
</organism>
<feature type="signal peptide" evidence="1">
    <location>
        <begin position="1"/>
        <end position="20"/>
    </location>
</feature>
<evidence type="ECO:0000313" key="4">
    <source>
        <dbReference type="Proteomes" id="UP000315724"/>
    </source>
</evidence>
<reference evidence="3 4" key="1">
    <citation type="submission" date="2019-02" db="EMBL/GenBank/DDBJ databases">
        <title>Deep-cultivation of Planctomycetes and their phenomic and genomic characterization uncovers novel biology.</title>
        <authorList>
            <person name="Wiegand S."/>
            <person name="Jogler M."/>
            <person name="Boedeker C."/>
            <person name="Pinto D."/>
            <person name="Vollmers J."/>
            <person name="Rivas-Marin E."/>
            <person name="Kohn T."/>
            <person name="Peeters S.H."/>
            <person name="Heuer A."/>
            <person name="Rast P."/>
            <person name="Oberbeckmann S."/>
            <person name="Bunk B."/>
            <person name="Jeske O."/>
            <person name="Meyerdierks A."/>
            <person name="Storesund J.E."/>
            <person name="Kallscheuer N."/>
            <person name="Luecker S."/>
            <person name="Lage O.M."/>
            <person name="Pohl T."/>
            <person name="Merkel B.J."/>
            <person name="Hornburger P."/>
            <person name="Mueller R.-W."/>
            <person name="Bruemmer F."/>
            <person name="Labrenz M."/>
            <person name="Spormann A.M."/>
            <person name="Op den Camp H."/>
            <person name="Overmann J."/>
            <person name="Amann R."/>
            <person name="Jetten M.S.M."/>
            <person name="Mascher T."/>
            <person name="Medema M.H."/>
            <person name="Devos D.P."/>
            <person name="Kaster A.-K."/>
            <person name="Ovreas L."/>
            <person name="Rohde M."/>
            <person name="Galperin M.Y."/>
            <person name="Jogler C."/>
        </authorList>
    </citation>
    <scope>NUCLEOTIDE SEQUENCE [LARGE SCALE GENOMIC DNA]</scope>
    <source>
        <strain evidence="3 4">Mal48</strain>
    </source>
</reference>
<dbReference type="KEGG" id="tpol:Mal48_48910"/>
<sequence precursor="true">MNWTRRVGLLCLGLVSLGLAKVSSSQDPVVMNNADGLVYLDDVSGSAFLSQDGGNYILFNKVVGDGVGHADGFSRIGVRTRLWENFDQHLFGEVHSMITDHGRLGYNVGGGYRRQVGGGILGVHGWYDDFDSTNEFRYRQITTGFEYLHPIFDIRSNGYFPIDKRENFVRVVDPGTDVSFLENHLVTAGVGAFERAYYGWDLEGGGPVPLAENWLRTYLGVYQLLFDDDTTTGVRSRTEARFMEGVNLNFIVSNDDKFGTNLNLGVEVRFRGTMPTRFQSGFTADRRYDQVRRTWPIQTSVELEDIPVALNKPGTMDPIHIIHIDNTNPGGTGTFEDPRGDLPGSDPDADLFLVRFGAGDTLGNITLLDGQQLLGEGFAQFVDTDRLGVIQLPDTFDQTSGLSPTLRAADAGMPIVTLANGNIVSSFNLAGTDGIVGTDIDSFLIDRIHSDEMTNGINIANASGVGILADIDFDLADGGTGIRVTNTTGDPLDLVIDAVMVNQGANGVVVEANGANIAFDIDNVTVANTTTQALGLHADSADLTGTADNVTTDGNAGNGVMQNLVNATGTTTFTTLNSSGNGIDGLQAIASAGSDYNLNVIDSTLEMNGDDNIQTDALGAMTVLDVFVDPTSLINATDNGYEFLASNGGTLNATFIDVDLTGSMNNAIAGVVESGSNATLDFGTLVNPGFDATGATNDGLNLKVTDQSSLTGTFTNGNFSDSGSNAIQLDATKNSDVNLTFTNVTADNMAADGNVVWRASTGAQVTTTWDGGSISDGAATGVTIEASGVDTVVDASIANTTIDSNAGAGIDASMPFGMNNAGLFLNLNTVSTSQNGTKGVQFDASGPGIPAILTADNLTSTMNGEEGLNVVGRGGALVGADLINSDFSSNGTSGMFSGVKASSEDLNSEVVILADAVDSNSNSLHGFEFKANDNGSLLASFGSGGIGPVTASMNDGSGVDVSGTDIDEIVLLGEGENVFQDNGQVLGTDGIHVDINRASFAVISTSGEVTGSGRDGVRIQMQDVVTGGIEVLGDGTTALTGNAGHGVNIQLMDTNLTGLNIDGVDLSDNGAGFNGLNIFADNSDVADANILNVTSLNNENGVVIELTNGSDWNITASDNTLGANNVYGLHISSDSSDTTNVINLNNNDLVSNQDTNLRIDLSGTADFELHVDENIIDGDGRIAGFTKGLEIFGDVLEPGDRIPPDTMGAVGINHIVEVTNNEYALFDKTTGALLLSLTPDQFWALAGAPPNSQFDPRIIYDPDSNRWFVTAIDGGNPNTIYVAVSNTEDPTDGFQSVSFLGDTLGNIRFNDYDTLAVDADGLYITTNNFIGGFADVSIYSIPKADLIAAVPDASNISRFENLDASEFGFTLQPVVDFGASNGKASFLATNGGAGNRLYLTELSDTGTNSAQLLGTTEIFVDNYQSPQGGNQPFDAAPLNYDDSRITGNVVKVDGTIWGVHGTLTDSGTDGVRWYQIDEATQTVLQSGTLEDPSLDMLYPSIAINEDGKAVIGMTLTGPGQFASTAAVYGETQNGQMTFDAPVVLQNGTNIYEAFDGSGRNRWGDYSATVVDPINDNTFWTFQEMVSGLDESTVTITQINYSPDTIAGDTLVDGISLNVSGDAIVRDSTFTFNSISGNMTNAITINASDNAEINELDVFNNMIFDNGMDTPVINNTSGGTVIINQ</sequence>
<name>A0A517QVF3_9PLAN</name>
<keyword evidence="4" id="KW-1185">Reference proteome</keyword>
<dbReference type="InterPro" id="IPR006626">
    <property type="entry name" value="PbH1"/>
</dbReference>
<feature type="domain" description="Inverse autotransporter beta-domain" evidence="2">
    <location>
        <begin position="99"/>
        <end position="230"/>
    </location>
</feature>
<evidence type="ECO:0000259" key="2">
    <source>
        <dbReference type="Pfam" id="PF11924"/>
    </source>
</evidence>